<sequence>MSTAGALPDRALELPPDPRSASQARRWVRAQLAELQRTELIDSATLAVSELVANAVIHARTTIWVGLRLDDEAPRIDVYDLSRRRIRPRPVVSDALQDTGNNGNGIALVSAMTQSWGVEPWGDGKCVWFIPAPPDMPAESDFVEQYTSVRPQTAPIDVYLLDTPVDLLWQSRMYYRDLRREIMLINLQPERDPEVPDSLIDLARRFDEVNPVFLGDEQVLDRAYMRGEKATTLHYQTRAEERSDCIELTLLFDRAEEFCREKVLLTLPPPEDQVRVRHWQFDEFVRQIDGKDPVSWTDALPRGGLL</sequence>
<dbReference type="KEGG" id="sgrg:L0C25_13485"/>
<keyword evidence="4" id="KW-0547">Nucleotide-binding</keyword>
<dbReference type="PANTHER" id="PTHR35526:SF3">
    <property type="entry name" value="ANTI-SIGMA-F FACTOR RSBW"/>
    <property type="match status" value="1"/>
</dbReference>
<dbReference type="InterPro" id="IPR050267">
    <property type="entry name" value="Anti-sigma-factor_SerPK"/>
</dbReference>
<dbReference type="EMBL" id="CP094970">
    <property type="protein sequence ID" value="UYM03567.1"/>
    <property type="molecule type" value="Genomic_DNA"/>
</dbReference>
<dbReference type="RefSeq" id="WP_271632177.1">
    <property type="nucleotide sequence ID" value="NZ_CP094970.1"/>
</dbReference>
<evidence type="ECO:0000256" key="1">
    <source>
        <dbReference type="ARBA" id="ARBA00022527"/>
    </source>
</evidence>
<keyword evidence="4" id="KW-0067">ATP-binding</keyword>
<dbReference type="AlphaFoldDB" id="A0AA46YIY7"/>
<dbReference type="SUPFAM" id="SSF55874">
    <property type="entry name" value="ATPase domain of HSP90 chaperone/DNA topoisomerase II/histidine kinase"/>
    <property type="match status" value="1"/>
</dbReference>
<feature type="region of interest" description="Disordered" evidence="2">
    <location>
        <begin position="1"/>
        <end position="20"/>
    </location>
</feature>
<dbReference type="GO" id="GO:0004674">
    <property type="term" value="F:protein serine/threonine kinase activity"/>
    <property type="evidence" value="ECO:0007669"/>
    <property type="project" value="UniProtKB-KW"/>
</dbReference>
<evidence type="ECO:0000259" key="3">
    <source>
        <dbReference type="Pfam" id="PF13581"/>
    </source>
</evidence>
<dbReference type="Gene3D" id="3.30.565.10">
    <property type="entry name" value="Histidine kinase-like ATPase, C-terminal domain"/>
    <property type="match status" value="1"/>
</dbReference>
<keyword evidence="5" id="KW-1185">Reference proteome</keyword>
<dbReference type="Pfam" id="PF13581">
    <property type="entry name" value="HATPase_c_2"/>
    <property type="match status" value="1"/>
</dbReference>
<keyword evidence="1" id="KW-0723">Serine/threonine-protein kinase</keyword>
<keyword evidence="1" id="KW-0808">Transferase</keyword>
<dbReference type="GO" id="GO:0005524">
    <property type="term" value="F:ATP binding"/>
    <property type="evidence" value="ECO:0007669"/>
    <property type="project" value="UniProtKB-KW"/>
</dbReference>
<accession>A0AA46YIY7</accession>
<gene>
    <name evidence="4" type="ORF">L0C25_13485</name>
</gene>
<organism evidence="4 5">
    <name type="scientific">Solicola gregarius</name>
    <dbReference type="NCBI Taxonomy" id="2908642"/>
    <lineage>
        <taxon>Bacteria</taxon>
        <taxon>Bacillati</taxon>
        <taxon>Actinomycetota</taxon>
        <taxon>Actinomycetes</taxon>
        <taxon>Propionibacteriales</taxon>
        <taxon>Nocardioidaceae</taxon>
        <taxon>Solicola</taxon>
    </lineage>
</organism>
<evidence type="ECO:0000256" key="2">
    <source>
        <dbReference type="SAM" id="MobiDB-lite"/>
    </source>
</evidence>
<feature type="domain" description="Histidine kinase/HSP90-like ATPase" evidence="3">
    <location>
        <begin position="14"/>
        <end position="129"/>
    </location>
</feature>
<dbReference type="InterPro" id="IPR003594">
    <property type="entry name" value="HATPase_dom"/>
</dbReference>
<dbReference type="InterPro" id="IPR036890">
    <property type="entry name" value="HATPase_C_sf"/>
</dbReference>
<dbReference type="PANTHER" id="PTHR35526">
    <property type="entry name" value="ANTI-SIGMA-F FACTOR RSBW-RELATED"/>
    <property type="match status" value="1"/>
</dbReference>
<protein>
    <submittedName>
        <fullName evidence="4">ATP-binding protein</fullName>
    </submittedName>
</protein>
<name>A0AA46YIY7_9ACTN</name>
<evidence type="ECO:0000313" key="4">
    <source>
        <dbReference type="EMBL" id="UYM03567.1"/>
    </source>
</evidence>
<evidence type="ECO:0000313" key="5">
    <source>
        <dbReference type="Proteomes" id="UP001164390"/>
    </source>
</evidence>
<proteinExistence type="predicted"/>
<keyword evidence="1" id="KW-0418">Kinase</keyword>
<dbReference type="CDD" id="cd16936">
    <property type="entry name" value="HATPase_RsbW-like"/>
    <property type="match status" value="1"/>
</dbReference>
<dbReference type="Proteomes" id="UP001164390">
    <property type="component" value="Chromosome"/>
</dbReference>
<reference evidence="4" key="1">
    <citation type="submission" date="2022-01" db="EMBL/GenBank/DDBJ databases">
        <title>Nocardioidaceae gen. sp. A5X3R13.</title>
        <authorList>
            <person name="Lopez Marin M.A."/>
            <person name="Uhlik O."/>
        </authorList>
    </citation>
    <scope>NUCLEOTIDE SEQUENCE</scope>
    <source>
        <strain evidence="4">A5X3R13</strain>
    </source>
</reference>